<dbReference type="Proteomes" id="UP000308549">
    <property type="component" value="Unassembled WGS sequence"/>
</dbReference>
<dbReference type="InterPro" id="IPR051153">
    <property type="entry name" value="Yeast_CWMannoprotein_PIR"/>
</dbReference>
<keyword evidence="3" id="KW-0964">Secreted</keyword>
<gene>
    <name evidence="9" type="ORF">B0A50_00422</name>
</gene>
<keyword evidence="5" id="KW-0677">Repeat</keyword>
<evidence type="ECO:0000256" key="4">
    <source>
        <dbReference type="ARBA" id="ARBA00022729"/>
    </source>
</evidence>
<proteinExistence type="inferred from homology"/>
<comment type="similarity">
    <text evidence="6">Belongs to the PIR protein family.</text>
</comment>
<dbReference type="PROSITE" id="PS50256">
    <property type="entry name" value="PIR_REPEAT_2"/>
    <property type="match status" value="7"/>
</dbReference>
<comment type="caution">
    <text evidence="9">The sequence shown here is derived from an EMBL/GenBank/DDBJ whole genome shotgun (WGS) entry which is preliminary data.</text>
</comment>
<dbReference type="PROSITE" id="PS00929">
    <property type="entry name" value="PIR_REPEAT_1"/>
    <property type="match status" value="2"/>
</dbReference>
<name>A0A4U0UG16_9PEZI</name>
<evidence type="ECO:0000256" key="3">
    <source>
        <dbReference type="ARBA" id="ARBA00022525"/>
    </source>
</evidence>
<evidence type="ECO:0000256" key="5">
    <source>
        <dbReference type="ARBA" id="ARBA00022737"/>
    </source>
</evidence>
<dbReference type="GO" id="GO:0009277">
    <property type="term" value="C:fungal-type cell wall"/>
    <property type="evidence" value="ECO:0007669"/>
    <property type="project" value="TreeGrafter"/>
</dbReference>
<evidence type="ECO:0000313" key="10">
    <source>
        <dbReference type="Proteomes" id="UP000308549"/>
    </source>
</evidence>
<evidence type="ECO:0000259" key="8">
    <source>
        <dbReference type="Pfam" id="PF22799"/>
    </source>
</evidence>
<keyword evidence="4 7" id="KW-0732">Signal</keyword>
<dbReference type="Pfam" id="PF22799">
    <property type="entry name" value="PIR1-like_C"/>
    <property type="match status" value="1"/>
</dbReference>
<dbReference type="PANTHER" id="PTHR47254:SF1">
    <property type="entry name" value="CELL WALL MANNOPROTEIN CIS3-RELATED"/>
    <property type="match status" value="1"/>
</dbReference>
<dbReference type="GO" id="GO:0031505">
    <property type="term" value="P:fungal-type cell wall organization"/>
    <property type="evidence" value="ECO:0007669"/>
    <property type="project" value="UniProtKB-ARBA"/>
</dbReference>
<feature type="signal peptide" evidence="7">
    <location>
        <begin position="1"/>
        <end position="17"/>
    </location>
</feature>
<dbReference type="EMBL" id="NAJL01000002">
    <property type="protein sequence ID" value="TKA33586.1"/>
    <property type="molecule type" value="Genomic_DNA"/>
</dbReference>
<dbReference type="AlphaFoldDB" id="A0A4U0UG16"/>
<accession>A0A4U0UG16</accession>
<reference evidence="9 10" key="1">
    <citation type="submission" date="2017-03" db="EMBL/GenBank/DDBJ databases">
        <title>Genomes of endolithic fungi from Antarctica.</title>
        <authorList>
            <person name="Coleine C."/>
            <person name="Masonjones S."/>
            <person name="Stajich J.E."/>
        </authorList>
    </citation>
    <scope>NUCLEOTIDE SEQUENCE [LARGE SCALE GENOMIC DNA]</scope>
    <source>
        <strain evidence="9 10">CCFEE 6315</strain>
    </source>
</reference>
<evidence type="ECO:0000256" key="6">
    <source>
        <dbReference type="ARBA" id="ARBA00038219"/>
    </source>
</evidence>
<comment type="subcellular location">
    <subcellularLocation>
        <location evidence="1">Secreted</location>
        <location evidence="1">Cell wall</location>
    </subcellularLocation>
</comment>
<feature type="domain" description="Cell wall mannoprotein PIR1-like C-terminal" evidence="8">
    <location>
        <begin position="273"/>
        <end position="346"/>
    </location>
</feature>
<organism evidence="9 10">
    <name type="scientific">Salinomyces thailandicus</name>
    <dbReference type="NCBI Taxonomy" id="706561"/>
    <lineage>
        <taxon>Eukaryota</taxon>
        <taxon>Fungi</taxon>
        <taxon>Dikarya</taxon>
        <taxon>Ascomycota</taxon>
        <taxon>Pezizomycotina</taxon>
        <taxon>Dothideomycetes</taxon>
        <taxon>Dothideomycetidae</taxon>
        <taxon>Mycosphaerellales</taxon>
        <taxon>Teratosphaeriaceae</taxon>
        <taxon>Salinomyces</taxon>
    </lineage>
</organism>
<protein>
    <recommendedName>
        <fullName evidence="8">Cell wall mannoprotein PIR1-like C-terminal domain-containing protein</fullName>
    </recommendedName>
</protein>
<keyword evidence="2" id="KW-0134">Cell wall</keyword>
<dbReference type="PANTHER" id="PTHR47254">
    <property type="entry name" value="CELL WALL MANNOPROTEIN CIS3-RELATED"/>
    <property type="match status" value="1"/>
</dbReference>
<keyword evidence="10" id="KW-1185">Reference proteome</keyword>
<dbReference type="GO" id="GO:0005199">
    <property type="term" value="F:structural constituent of cell wall"/>
    <property type="evidence" value="ECO:0007669"/>
    <property type="project" value="InterPro"/>
</dbReference>
<dbReference type="OrthoDB" id="5415592at2759"/>
<evidence type="ECO:0000313" key="9">
    <source>
        <dbReference type="EMBL" id="TKA33586.1"/>
    </source>
</evidence>
<dbReference type="InterPro" id="IPR054508">
    <property type="entry name" value="PIR1-like_C"/>
</dbReference>
<evidence type="ECO:0000256" key="7">
    <source>
        <dbReference type="SAM" id="SignalP"/>
    </source>
</evidence>
<dbReference type="Pfam" id="PF00399">
    <property type="entry name" value="PIR"/>
    <property type="match status" value="5"/>
</dbReference>
<evidence type="ECO:0000256" key="2">
    <source>
        <dbReference type="ARBA" id="ARBA00022512"/>
    </source>
</evidence>
<sequence length="359" mass="36164">MAQHLFGLLAAAALVRASPFPQGVTMAVAPEASVPAACSTDRAERFGIAVMSAMAGPVVSQIGDGQPQAPTSTAASIISQISDGQIQGPTSAAPIVSQISDGQVQAATSAVAGGTIVSQISDGQIQAATSAPAPSMTMIGVSQIADGQIQGPACTPSAQVADGQMGCMRVPEVTQISDGQIQAPLSTATVQSTITNTVTAVTQINDGQIQAATATPVSQINDGQIQATGVATGASATAVNENANGQIQGAGSANFGRVACQENATLGLLLDGGRLTDDQNRTGYIASNRQLQFDDPPQAGAIYTHGFSVCSNGSLALGGSTTFYQCRSGGFYNLYDQNIASYCEPVTLNSVDLISCSSD</sequence>
<feature type="chain" id="PRO_5020283936" description="Cell wall mannoprotein PIR1-like C-terminal domain-containing protein" evidence="7">
    <location>
        <begin position="18"/>
        <end position="359"/>
    </location>
</feature>
<evidence type="ECO:0000256" key="1">
    <source>
        <dbReference type="ARBA" id="ARBA00004191"/>
    </source>
</evidence>
<dbReference type="InterPro" id="IPR000420">
    <property type="entry name" value="Yeast_PIR_rpt"/>
</dbReference>